<protein>
    <submittedName>
        <fullName evidence="2">Uncharacterized protein</fullName>
    </submittedName>
</protein>
<name>A0ABR3A8N3_9AGAR</name>
<feature type="region of interest" description="Disordered" evidence="1">
    <location>
        <begin position="158"/>
        <end position="209"/>
    </location>
</feature>
<sequence>MAETTTKKAHEITYPPFPTAPPGTIVTSFKDFEQRGIAKIPVSGKEVDSLGMPTVALKSAHSSDKCKTDARPRIINRYTKSKSASRVLNGNGTKKMEWWEEWELSDESAAILGYNSTISRTERFQKAVSDFNKSRTWPSPQHGVRALWDQFQTFIGQIDSTQPKSTKKQGDDEELQDDEDDFDDENKSDGAIQGPGQEQREAEEDAMTAHSEANEKMMAFLNNPATRVRIFLSTFIRRQGLHFTERNLFIVPTLLSSFVDYLLRNGVFADKKGDEAFKDAQKIVEIALVELPLTAKLAKLLPDDLNGALKETYAVRTPSQCLPVLDDGPEPIETPPQVDTTKGENQADSWGSGGNSWDTGFTLDSVDSWNTSDADIWGVDEANDDTVTSWLPPEPPSALPFLGPTTLPMTHQTGIREWSVRRIKSLSQPAAPLQKTAGTLFATPDVYGDPQAVESELVRKLWKVELEPWLGWEDGFQEPEAVLPRILPSSRGAVVIQEGVVFEDDSKEKVGVEEGKETQRGVYSSTSGVKPFKPTSDTISILVLPSVGEQLRVGMGLGGTWTQLLRQGDFVGDSVQQTKKSKAKAAGQRLWYMEELMVTLTSYHTV</sequence>
<organism evidence="2 3">
    <name type="scientific">Marasmius tenuissimus</name>
    <dbReference type="NCBI Taxonomy" id="585030"/>
    <lineage>
        <taxon>Eukaryota</taxon>
        <taxon>Fungi</taxon>
        <taxon>Dikarya</taxon>
        <taxon>Basidiomycota</taxon>
        <taxon>Agaricomycotina</taxon>
        <taxon>Agaricomycetes</taxon>
        <taxon>Agaricomycetidae</taxon>
        <taxon>Agaricales</taxon>
        <taxon>Marasmiineae</taxon>
        <taxon>Marasmiaceae</taxon>
        <taxon>Marasmius</taxon>
    </lineage>
</organism>
<dbReference type="EMBL" id="JBBXMP010000008">
    <property type="protein sequence ID" value="KAL0070256.1"/>
    <property type="molecule type" value="Genomic_DNA"/>
</dbReference>
<reference evidence="2 3" key="1">
    <citation type="submission" date="2024-05" db="EMBL/GenBank/DDBJ databases">
        <title>A draft genome resource for the thread blight pathogen Marasmius tenuissimus strain MS-2.</title>
        <authorList>
            <person name="Yulfo-Soto G.E."/>
            <person name="Baruah I.K."/>
            <person name="Amoako-Attah I."/>
            <person name="Bukari Y."/>
            <person name="Meinhardt L.W."/>
            <person name="Bailey B.A."/>
            <person name="Cohen S.P."/>
        </authorList>
    </citation>
    <scope>NUCLEOTIDE SEQUENCE [LARGE SCALE GENOMIC DNA]</scope>
    <source>
        <strain evidence="2 3">MS-2</strain>
    </source>
</reference>
<proteinExistence type="predicted"/>
<keyword evidence="3" id="KW-1185">Reference proteome</keyword>
<dbReference type="Proteomes" id="UP001437256">
    <property type="component" value="Unassembled WGS sequence"/>
</dbReference>
<feature type="compositionally biased region" description="Acidic residues" evidence="1">
    <location>
        <begin position="171"/>
        <end position="186"/>
    </location>
</feature>
<evidence type="ECO:0000256" key="1">
    <source>
        <dbReference type="SAM" id="MobiDB-lite"/>
    </source>
</evidence>
<accession>A0ABR3A8N3</accession>
<evidence type="ECO:0000313" key="2">
    <source>
        <dbReference type="EMBL" id="KAL0070256.1"/>
    </source>
</evidence>
<feature type="region of interest" description="Disordered" evidence="1">
    <location>
        <begin position="324"/>
        <end position="356"/>
    </location>
</feature>
<comment type="caution">
    <text evidence="2">The sequence shown here is derived from an EMBL/GenBank/DDBJ whole genome shotgun (WGS) entry which is preliminary data.</text>
</comment>
<gene>
    <name evidence="2" type="ORF">AAF712_002748</name>
</gene>
<evidence type="ECO:0000313" key="3">
    <source>
        <dbReference type="Proteomes" id="UP001437256"/>
    </source>
</evidence>
<feature type="compositionally biased region" description="Polar residues" evidence="1">
    <location>
        <begin position="337"/>
        <end position="356"/>
    </location>
</feature>